<dbReference type="PROSITE" id="PS51371">
    <property type="entry name" value="CBS"/>
    <property type="match status" value="1"/>
</dbReference>
<feature type="domain" description="CBS" evidence="2">
    <location>
        <begin position="10"/>
        <end position="70"/>
    </location>
</feature>
<dbReference type="OrthoDB" id="9844958at2"/>
<dbReference type="Pfam" id="PF00571">
    <property type="entry name" value="CBS"/>
    <property type="match status" value="1"/>
</dbReference>
<sequence>MSVLDLWPKEITPAVTMPADATVEQATSLMSFAGLPAVILVRAEGHPVGVLGRSQLITAIAGAAYHRAALAEASLGMDAYPQIDCEASPVAILRLALASDCETVMLTRGGQAVGFLDLIDILETTRDAPPH</sequence>
<dbReference type="EMBL" id="CP002026">
    <property type="protein sequence ID" value="ADH88287.1"/>
    <property type="molecule type" value="Genomic_DNA"/>
</dbReference>
<proteinExistence type="predicted"/>
<dbReference type="KEGG" id="sno:Snov_0964"/>
<dbReference type="Proteomes" id="UP000006633">
    <property type="component" value="Chromosome"/>
</dbReference>
<dbReference type="InterPro" id="IPR000644">
    <property type="entry name" value="CBS_dom"/>
</dbReference>
<gene>
    <name evidence="3" type="ordered locus">Snov_0964</name>
</gene>
<reference evidence="3 4" key="1">
    <citation type="journal article" date="2012" name="Stand. Genomic Sci.">
        <title>Complete genome sequence of the facultatively chemolithoautotrophic and methylotrophic alpha Proteobacterium Starkeya novella type strain (ATCC 8093(T)).</title>
        <authorList>
            <person name="Kappler U."/>
            <person name="Davenport K."/>
            <person name="Beatson S."/>
            <person name="Lucas S."/>
            <person name="Lapidus A."/>
            <person name="Copeland A."/>
            <person name="Berry K.W."/>
            <person name="Glavina Del Rio T."/>
            <person name="Hammon N."/>
            <person name="Dalin E."/>
            <person name="Tice H."/>
            <person name="Pitluck S."/>
            <person name="Richardson P."/>
            <person name="Bruce D."/>
            <person name="Goodwin L.A."/>
            <person name="Han C."/>
            <person name="Tapia R."/>
            <person name="Detter J.C."/>
            <person name="Chang Y.J."/>
            <person name="Jeffries C.D."/>
            <person name="Land M."/>
            <person name="Hauser L."/>
            <person name="Kyrpides N.C."/>
            <person name="Goker M."/>
            <person name="Ivanova N."/>
            <person name="Klenk H.P."/>
            <person name="Woyke T."/>
        </authorList>
    </citation>
    <scope>NUCLEOTIDE SEQUENCE [LARGE SCALE GENOMIC DNA]</scope>
    <source>
        <strain evidence="4">ATCC 8093 / DSM 506 / JCM 20403 / CCM 1077 / IAM 12100 / NBRC 12443 / NCIMB 10456</strain>
    </source>
</reference>
<dbReference type="AlphaFoldDB" id="D7A6D7"/>
<dbReference type="STRING" id="639283.Snov_0964"/>
<evidence type="ECO:0000256" key="1">
    <source>
        <dbReference type="PROSITE-ProRule" id="PRU00703"/>
    </source>
</evidence>
<evidence type="ECO:0000313" key="4">
    <source>
        <dbReference type="Proteomes" id="UP000006633"/>
    </source>
</evidence>
<protein>
    <submittedName>
        <fullName evidence="3">Signal transduction protein with CBS domains</fullName>
    </submittedName>
</protein>
<name>D7A6D7_ANCN5</name>
<dbReference type="RefSeq" id="WP_013165792.1">
    <property type="nucleotide sequence ID" value="NC_014217.1"/>
</dbReference>
<evidence type="ECO:0000259" key="2">
    <source>
        <dbReference type="PROSITE" id="PS51371"/>
    </source>
</evidence>
<dbReference type="InterPro" id="IPR046342">
    <property type="entry name" value="CBS_dom_sf"/>
</dbReference>
<dbReference type="Gene3D" id="3.10.580.10">
    <property type="entry name" value="CBS-domain"/>
    <property type="match status" value="1"/>
</dbReference>
<dbReference type="HOGENOM" id="CLU_1926277_0_0_5"/>
<accession>D7A6D7</accession>
<keyword evidence="4" id="KW-1185">Reference proteome</keyword>
<dbReference type="eggNOG" id="COG0517">
    <property type="taxonomic scope" value="Bacteria"/>
</dbReference>
<organism evidence="3 4">
    <name type="scientific">Ancylobacter novellus (strain ATCC 8093 / DSM 506 / JCM 20403 / CCM 1077 / IAM 12100 / NBRC 12443 / NCIMB 10456)</name>
    <name type="common">Starkeya novella</name>
    <dbReference type="NCBI Taxonomy" id="639283"/>
    <lineage>
        <taxon>Bacteria</taxon>
        <taxon>Pseudomonadati</taxon>
        <taxon>Pseudomonadota</taxon>
        <taxon>Alphaproteobacteria</taxon>
        <taxon>Hyphomicrobiales</taxon>
        <taxon>Xanthobacteraceae</taxon>
        <taxon>Ancylobacter</taxon>
    </lineage>
</organism>
<keyword evidence="1" id="KW-0129">CBS domain</keyword>
<evidence type="ECO:0000313" key="3">
    <source>
        <dbReference type="EMBL" id="ADH88287.1"/>
    </source>
</evidence>
<dbReference type="SUPFAM" id="SSF54631">
    <property type="entry name" value="CBS-domain pair"/>
    <property type="match status" value="1"/>
</dbReference>